<keyword evidence="1 2" id="KW-0597">Phosphoprotein</keyword>
<dbReference type="Gene3D" id="3.40.50.2300">
    <property type="match status" value="1"/>
</dbReference>
<dbReference type="PANTHER" id="PTHR44591">
    <property type="entry name" value="STRESS RESPONSE REGULATOR PROTEIN 1"/>
    <property type="match status" value="1"/>
</dbReference>
<dbReference type="RefSeq" id="WP_201370002.1">
    <property type="nucleotide sequence ID" value="NZ_BNJG01000001.1"/>
</dbReference>
<dbReference type="InterPro" id="IPR001789">
    <property type="entry name" value="Sig_transdc_resp-reg_receiver"/>
</dbReference>
<sequence length="154" mass="17411">MQYITESMTESAQGQMWQSELSTEALAEVAPQSAEDKTILIVEDDDYIGSMLVEALHQETPYRPLLVNDGMQALTLVKQVKPCLIITDYRLPLMNGIELYDRLHALNELAGTPTIMMSAYLPPQEEVRKRNLVALNKPFELDELLDKVDSLLQC</sequence>
<dbReference type="PANTHER" id="PTHR44591:SF3">
    <property type="entry name" value="RESPONSE REGULATORY DOMAIN-CONTAINING PROTEIN"/>
    <property type="match status" value="1"/>
</dbReference>
<protein>
    <recommendedName>
        <fullName evidence="3">Response regulatory domain-containing protein</fullName>
    </recommendedName>
</protein>
<evidence type="ECO:0000313" key="5">
    <source>
        <dbReference type="Proteomes" id="UP000654345"/>
    </source>
</evidence>
<feature type="domain" description="Response regulatory" evidence="3">
    <location>
        <begin position="38"/>
        <end position="152"/>
    </location>
</feature>
<name>A0ABQ3UKG8_9CHLR</name>
<dbReference type="Pfam" id="PF00072">
    <property type="entry name" value="Response_reg"/>
    <property type="match status" value="1"/>
</dbReference>
<dbReference type="EMBL" id="BNJG01000001">
    <property type="protein sequence ID" value="GHO53163.1"/>
    <property type="molecule type" value="Genomic_DNA"/>
</dbReference>
<evidence type="ECO:0000256" key="2">
    <source>
        <dbReference type="PROSITE-ProRule" id="PRU00169"/>
    </source>
</evidence>
<dbReference type="InterPro" id="IPR050595">
    <property type="entry name" value="Bact_response_regulator"/>
</dbReference>
<comment type="caution">
    <text evidence="4">The sequence shown here is derived from an EMBL/GenBank/DDBJ whole genome shotgun (WGS) entry which is preliminary data.</text>
</comment>
<dbReference type="InterPro" id="IPR011006">
    <property type="entry name" value="CheY-like_superfamily"/>
</dbReference>
<feature type="modified residue" description="4-aspartylphosphate" evidence="2">
    <location>
        <position position="88"/>
    </location>
</feature>
<dbReference type="PROSITE" id="PS50110">
    <property type="entry name" value="RESPONSE_REGULATORY"/>
    <property type="match status" value="1"/>
</dbReference>
<evidence type="ECO:0000313" key="4">
    <source>
        <dbReference type="EMBL" id="GHO53163.1"/>
    </source>
</evidence>
<organism evidence="4 5">
    <name type="scientific">Ktedonobacter robiniae</name>
    <dbReference type="NCBI Taxonomy" id="2778365"/>
    <lineage>
        <taxon>Bacteria</taxon>
        <taxon>Bacillati</taxon>
        <taxon>Chloroflexota</taxon>
        <taxon>Ktedonobacteria</taxon>
        <taxon>Ktedonobacterales</taxon>
        <taxon>Ktedonobacteraceae</taxon>
        <taxon>Ktedonobacter</taxon>
    </lineage>
</organism>
<proteinExistence type="predicted"/>
<dbReference type="SMART" id="SM00448">
    <property type="entry name" value="REC"/>
    <property type="match status" value="1"/>
</dbReference>
<accession>A0ABQ3UKG8</accession>
<gene>
    <name evidence="4" type="ORF">KSB_16380</name>
</gene>
<reference evidence="4 5" key="1">
    <citation type="journal article" date="2021" name="Int. J. Syst. Evol. Microbiol.">
        <title>Reticulibacter mediterranei gen. nov., sp. nov., within the new family Reticulibacteraceae fam. nov., and Ktedonospora formicarum gen. nov., sp. nov., Ktedonobacter robiniae sp. nov., Dictyobacter formicarum sp. nov. and Dictyobacter arantiisoli sp. nov., belonging to the class Ktedonobacteria.</title>
        <authorList>
            <person name="Yabe S."/>
            <person name="Zheng Y."/>
            <person name="Wang C.M."/>
            <person name="Sakai Y."/>
            <person name="Abe K."/>
            <person name="Yokota A."/>
            <person name="Donadio S."/>
            <person name="Cavaletti L."/>
            <person name="Monciardini P."/>
        </authorList>
    </citation>
    <scope>NUCLEOTIDE SEQUENCE [LARGE SCALE GENOMIC DNA]</scope>
    <source>
        <strain evidence="4 5">SOSP1-30</strain>
    </source>
</reference>
<evidence type="ECO:0000256" key="1">
    <source>
        <dbReference type="ARBA" id="ARBA00022553"/>
    </source>
</evidence>
<keyword evidence="5" id="KW-1185">Reference proteome</keyword>
<dbReference type="Proteomes" id="UP000654345">
    <property type="component" value="Unassembled WGS sequence"/>
</dbReference>
<dbReference type="SUPFAM" id="SSF52172">
    <property type="entry name" value="CheY-like"/>
    <property type="match status" value="1"/>
</dbReference>
<evidence type="ECO:0000259" key="3">
    <source>
        <dbReference type="PROSITE" id="PS50110"/>
    </source>
</evidence>